<accession>A0A5C5YY28</accession>
<evidence type="ECO:0000313" key="1">
    <source>
        <dbReference type="EMBL" id="TWT79551.1"/>
    </source>
</evidence>
<dbReference type="Proteomes" id="UP000315010">
    <property type="component" value="Unassembled WGS sequence"/>
</dbReference>
<proteinExistence type="predicted"/>
<name>A0A5C5YY28_9BACT</name>
<gene>
    <name evidence="1" type="ORF">CA13_09550</name>
</gene>
<dbReference type="RefSeq" id="WP_146394747.1">
    <property type="nucleotide sequence ID" value="NZ_SJPJ01000001.1"/>
</dbReference>
<organism evidence="1 2">
    <name type="scientific">Novipirellula herctigrandis</name>
    <dbReference type="NCBI Taxonomy" id="2527986"/>
    <lineage>
        <taxon>Bacteria</taxon>
        <taxon>Pseudomonadati</taxon>
        <taxon>Planctomycetota</taxon>
        <taxon>Planctomycetia</taxon>
        <taxon>Pirellulales</taxon>
        <taxon>Pirellulaceae</taxon>
        <taxon>Novipirellula</taxon>
    </lineage>
</organism>
<protein>
    <submittedName>
        <fullName evidence="1">Uncharacterized protein</fullName>
    </submittedName>
</protein>
<comment type="caution">
    <text evidence="1">The sequence shown here is derived from an EMBL/GenBank/DDBJ whole genome shotgun (WGS) entry which is preliminary data.</text>
</comment>
<dbReference type="AlphaFoldDB" id="A0A5C5YY28"/>
<evidence type="ECO:0000313" key="2">
    <source>
        <dbReference type="Proteomes" id="UP000315010"/>
    </source>
</evidence>
<sequence>MDASLSVPGDGNRYHTPGDCCSAIGALLMIPLRPFGPQRRLLLSHWDLVKLILLGNGQLSPKGPKAKLTVLGRLIHHGDSIGV</sequence>
<reference evidence="1 2" key="1">
    <citation type="submission" date="2019-02" db="EMBL/GenBank/DDBJ databases">
        <title>Deep-cultivation of Planctomycetes and their phenomic and genomic characterization uncovers novel biology.</title>
        <authorList>
            <person name="Wiegand S."/>
            <person name="Jogler M."/>
            <person name="Boedeker C."/>
            <person name="Pinto D."/>
            <person name="Vollmers J."/>
            <person name="Rivas-Marin E."/>
            <person name="Kohn T."/>
            <person name="Peeters S.H."/>
            <person name="Heuer A."/>
            <person name="Rast P."/>
            <person name="Oberbeckmann S."/>
            <person name="Bunk B."/>
            <person name="Jeske O."/>
            <person name="Meyerdierks A."/>
            <person name="Storesund J.E."/>
            <person name="Kallscheuer N."/>
            <person name="Luecker S."/>
            <person name="Lage O.M."/>
            <person name="Pohl T."/>
            <person name="Merkel B.J."/>
            <person name="Hornburger P."/>
            <person name="Mueller R.-W."/>
            <person name="Bruemmer F."/>
            <person name="Labrenz M."/>
            <person name="Spormann A.M."/>
            <person name="Op Den Camp H."/>
            <person name="Overmann J."/>
            <person name="Amann R."/>
            <person name="Jetten M.S.M."/>
            <person name="Mascher T."/>
            <person name="Medema M.H."/>
            <person name="Devos D.P."/>
            <person name="Kaster A.-K."/>
            <person name="Ovreas L."/>
            <person name="Rohde M."/>
            <person name="Galperin M.Y."/>
            <person name="Jogler C."/>
        </authorList>
    </citation>
    <scope>NUCLEOTIDE SEQUENCE [LARGE SCALE GENOMIC DNA]</scope>
    <source>
        <strain evidence="1 2">CA13</strain>
    </source>
</reference>
<dbReference type="EMBL" id="SJPJ01000001">
    <property type="protein sequence ID" value="TWT79551.1"/>
    <property type="molecule type" value="Genomic_DNA"/>
</dbReference>
<keyword evidence="2" id="KW-1185">Reference proteome</keyword>